<evidence type="ECO:0008006" key="2">
    <source>
        <dbReference type="Google" id="ProtNLM"/>
    </source>
</evidence>
<protein>
    <recommendedName>
        <fullName evidence="2">Teicoplanin resistance protein VanZ</fullName>
    </recommendedName>
</protein>
<accession>A0A077K205</accession>
<name>A0A077K205_CLOBO</name>
<organism evidence="1">
    <name type="scientific">Clostridium botulinum</name>
    <dbReference type="NCBI Taxonomy" id="1491"/>
    <lineage>
        <taxon>Bacteria</taxon>
        <taxon>Bacillati</taxon>
        <taxon>Bacillota</taxon>
        <taxon>Clostridia</taxon>
        <taxon>Eubacteriales</taxon>
        <taxon>Clostridiaceae</taxon>
        <taxon>Clostridium</taxon>
    </lineage>
</organism>
<proteinExistence type="predicted"/>
<evidence type="ECO:0000313" key="1">
    <source>
        <dbReference type="EMBL" id="BAP25517.1"/>
    </source>
</evidence>
<keyword evidence="1" id="KW-0614">Plasmid</keyword>
<sequence length="251" mass="28733">MKIILTSKPEFQGYSIEAGKGDNIKHFDHHGQFENYPSPCNNNQIPVAEKDSTIEITHMDADTYVGILRLLGKDLPNINLEMLEQIDNNGSSICRDKYNPALLYQLGIQKIQINLGFPRVTENRTNVTFIVKEMLKYSMEKIIKIGEEFQKSSEKAYKNCALRKENNKILFVISSKDNLIPSRAYEDNYDIVVVYRKHYKTISIYANPRSKFMFAGKTIAGIKFDGHPQACGSPRGVEMTEEQALKVWEEI</sequence>
<dbReference type="AlphaFoldDB" id="A0A077K205"/>
<geneLocation type="plasmid" evidence="1">
    <name>pCB111</name>
</geneLocation>
<reference evidence="1" key="1">
    <citation type="submission" date="2013-09" db="EMBL/GenBank/DDBJ databases">
        <title>Analysis of type B2 neurotoxin-encoding plasmid in Clostridium botulinum.</title>
        <authorList>
            <person name="Hosomi K."/>
            <person name="Sakaguchi Y."/>
            <person name="Gotoh K."/>
            <person name="Nakamura K."/>
            <person name="Kohda T."/>
            <person name="Mukamoto M."/>
            <person name="Iida T."/>
            <person name="Kozaki S."/>
        </authorList>
    </citation>
    <scope>NUCLEOTIDE SEQUENCE</scope>
    <source>
        <strain evidence="1">111</strain>
        <plasmid evidence="1">pCB111</plasmid>
    </source>
</reference>
<dbReference type="EMBL" id="AB855771">
    <property type="protein sequence ID" value="BAP25517.1"/>
    <property type="molecule type" value="Genomic_DNA"/>
</dbReference>
<dbReference type="RefSeq" id="WP_032072274.1">
    <property type="nucleotide sequence ID" value="NC_025146.1"/>
</dbReference>